<proteinExistence type="predicted"/>
<dbReference type="STRING" id="517719.SAMN05421762_2157"/>
<dbReference type="InterPro" id="IPR011335">
    <property type="entry name" value="Restrct_endonuc-II-like"/>
</dbReference>
<organism evidence="1 2">
    <name type="scientific">Pseudooceanicola nitratireducens</name>
    <dbReference type="NCBI Taxonomy" id="517719"/>
    <lineage>
        <taxon>Bacteria</taxon>
        <taxon>Pseudomonadati</taxon>
        <taxon>Pseudomonadota</taxon>
        <taxon>Alphaproteobacteria</taxon>
        <taxon>Rhodobacterales</taxon>
        <taxon>Paracoccaceae</taxon>
        <taxon>Pseudooceanicola</taxon>
    </lineage>
</organism>
<evidence type="ECO:0008006" key="3">
    <source>
        <dbReference type="Google" id="ProtNLM"/>
    </source>
</evidence>
<reference evidence="1 2" key="1">
    <citation type="submission" date="2016-10" db="EMBL/GenBank/DDBJ databases">
        <authorList>
            <person name="de Groot N.N."/>
        </authorList>
    </citation>
    <scope>NUCLEOTIDE SEQUENCE [LARGE SCALE GENOMIC DNA]</scope>
    <source>
        <strain evidence="1 2">DSM 29619</strain>
    </source>
</reference>
<sequence length="153" mass="17335">MTEMTQDLSLLQPGQLIARGVCRLLASHDFCCLEEFVPKRGRRVDVMAIGPKGELWCVECKSSRADFMSDSKWQGYLEYCDRFFWAVDTDFPVEILPEDSGLILADAWGGEIVRYPEETKLAPARRKAMTLKLARDTARRLQGYRDPTAGGIL</sequence>
<dbReference type="InterPro" id="IPR009394">
    <property type="entry name" value="MmcB-like"/>
</dbReference>
<evidence type="ECO:0000313" key="2">
    <source>
        <dbReference type="Proteomes" id="UP000231644"/>
    </source>
</evidence>
<name>A0A1I1LWL9_9RHOB</name>
<dbReference type="EMBL" id="FOLX01000001">
    <property type="protein sequence ID" value="SFC77489.1"/>
    <property type="molecule type" value="Genomic_DNA"/>
</dbReference>
<accession>A0A1I1LWL9</accession>
<dbReference type="RefSeq" id="WP_093454338.1">
    <property type="nucleotide sequence ID" value="NZ_FNZG01000004.1"/>
</dbReference>
<dbReference type="OrthoDB" id="5194526at2"/>
<gene>
    <name evidence="1" type="ORF">SAMN05421762_2157</name>
</gene>
<dbReference type="Pfam" id="PF06319">
    <property type="entry name" value="MmcB-like"/>
    <property type="match status" value="1"/>
</dbReference>
<dbReference type="AlphaFoldDB" id="A0A1I1LWL9"/>
<keyword evidence="2" id="KW-1185">Reference proteome</keyword>
<dbReference type="Proteomes" id="UP000231644">
    <property type="component" value="Unassembled WGS sequence"/>
</dbReference>
<evidence type="ECO:0000313" key="1">
    <source>
        <dbReference type="EMBL" id="SFC77489.1"/>
    </source>
</evidence>
<dbReference type="SUPFAM" id="SSF52980">
    <property type="entry name" value="Restriction endonuclease-like"/>
    <property type="match status" value="1"/>
</dbReference>
<protein>
    <recommendedName>
        <fullName evidence="3">DNA repair protein MmcB-related protein</fullName>
    </recommendedName>
</protein>
<dbReference type="PIRSF" id="PIRSF031796">
    <property type="entry name" value="UPC031796"/>
    <property type="match status" value="1"/>
</dbReference>